<accession>A0A0B1T6R0</accession>
<feature type="chain" id="PRO_5002081953" evidence="2">
    <location>
        <begin position="25"/>
        <end position="76"/>
    </location>
</feature>
<dbReference type="Proteomes" id="UP000053660">
    <property type="component" value="Unassembled WGS sequence"/>
</dbReference>
<feature type="region of interest" description="Disordered" evidence="1">
    <location>
        <begin position="24"/>
        <end position="76"/>
    </location>
</feature>
<protein>
    <submittedName>
        <fullName evidence="3">Uncharacterized protein</fullName>
    </submittedName>
</protein>
<feature type="signal peptide" evidence="2">
    <location>
        <begin position="1"/>
        <end position="24"/>
    </location>
</feature>
<proteinExistence type="predicted"/>
<keyword evidence="2" id="KW-0732">Signal</keyword>
<reference evidence="3 4" key="1">
    <citation type="submission" date="2014-03" db="EMBL/GenBank/DDBJ databases">
        <title>Draft genome of the hookworm Oesophagostomum dentatum.</title>
        <authorList>
            <person name="Mitreva M."/>
        </authorList>
    </citation>
    <scope>NUCLEOTIDE SEQUENCE [LARGE SCALE GENOMIC DNA]</scope>
    <source>
        <strain evidence="3 4">OD-Hann</strain>
    </source>
</reference>
<dbReference type="AlphaFoldDB" id="A0A0B1T6R0"/>
<name>A0A0B1T6R0_OESDE</name>
<gene>
    <name evidence="3" type="ORF">OESDEN_07170</name>
</gene>
<organism evidence="3 4">
    <name type="scientific">Oesophagostomum dentatum</name>
    <name type="common">Nodular worm</name>
    <dbReference type="NCBI Taxonomy" id="61180"/>
    <lineage>
        <taxon>Eukaryota</taxon>
        <taxon>Metazoa</taxon>
        <taxon>Ecdysozoa</taxon>
        <taxon>Nematoda</taxon>
        <taxon>Chromadorea</taxon>
        <taxon>Rhabditida</taxon>
        <taxon>Rhabditina</taxon>
        <taxon>Rhabditomorpha</taxon>
        <taxon>Strongyloidea</taxon>
        <taxon>Strongylidae</taxon>
        <taxon>Oesophagostomum</taxon>
    </lineage>
</organism>
<dbReference type="EMBL" id="KN551046">
    <property type="protein sequence ID" value="KHJ92929.1"/>
    <property type="molecule type" value="Genomic_DNA"/>
</dbReference>
<evidence type="ECO:0000256" key="1">
    <source>
        <dbReference type="SAM" id="MobiDB-lite"/>
    </source>
</evidence>
<sequence>MNALKVYAFFGVCLMAALFTLTSAGPWPPPKRPGTLYIPSTTPYSTPKRIKDLPTRGPNGSPAPSLQRFRYRSRYG</sequence>
<evidence type="ECO:0000313" key="3">
    <source>
        <dbReference type="EMBL" id="KHJ92929.1"/>
    </source>
</evidence>
<evidence type="ECO:0000256" key="2">
    <source>
        <dbReference type="SAM" id="SignalP"/>
    </source>
</evidence>
<evidence type="ECO:0000313" key="4">
    <source>
        <dbReference type="Proteomes" id="UP000053660"/>
    </source>
</evidence>
<keyword evidence="4" id="KW-1185">Reference proteome</keyword>